<evidence type="ECO:0000313" key="8">
    <source>
        <dbReference type="EMBL" id="MBE3607671.1"/>
    </source>
</evidence>
<dbReference type="GO" id="GO:0005524">
    <property type="term" value="F:ATP binding"/>
    <property type="evidence" value="ECO:0007669"/>
    <property type="project" value="UniProtKB-KW"/>
</dbReference>
<dbReference type="GO" id="GO:0005737">
    <property type="term" value="C:cytoplasm"/>
    <property type="evidence" value="ECO:0007669"/>
    <property type="project" value="TreeGrafter"/>
</dbReference>
<dbReference type="GO" id="GO:0046872">
    <property type="term" value="F:metal ion binding"/>
    <property type="evidence" value="ECO:0007669"/>
    <property type="project" value="UniProtKB-KW"/>
</dbReference>
<dbReference type="NCBIfam" id="TIGR01499">
    <property type="entry name" value="folC"/>
    <property type="match status" value="1"/>
</dbReference>
<dbReference type="RefSeq" id="WP_170015751.1">
    <property type="nucleotide sequence ID" value="NZ_CP012545.1"/>
</dbReference>
<comment type="caution">
    <text evidence="8">The sequence shown here is derived from an EMBL/GenBank/DDBJ whole genome shotgun (WGS) entry which is preliminary data.</text>
</comment>
<evidence type="ECO:0000256" key="4">
    <source>
        <dbReference type="ARBA" id="ARBA00022741"/>
    </source>
</evidence>
<evidence type="ECO:0000256" key="3">
    <source>
        <dbReference type="ARBA" id="ARBA00022723"/>
    </source>
</evidence>
<keyword evidence="2" id="KW-0436">Ligase</keyword>
<dbReference type="GO" id="GO:0008841">
    <property type="term" value="F:dihydrofolate synthase activity"/>
    <property type="evidence" value="ECO:0007669"/>
    <property type="project" value="TreeGrafter"/>
</dbReference>
<dbReference type="SUPFAM" id="SSF53244">
    <property type="entry name" value="MurD-like peptide ligases, peptide-binding domain"/>
    <property type="match status" value="1"/>
</dbReference>
<evidence type="ECO:0000259" key="7">
    <source>
        <dbReference type="Pfam" id="PF08245"/>
    </source>
</evidence>
<evidence type="ECO:0000256" key="2">
    <source>
        <dbReference type="ARBA" id="ARBA00022598"/>
    </source>
</evidence>
<dbReference type="InterPro" id="IPR013221">
    <property type="entry name" value="Mur_ligase_cen"/>
</dbReference>
<keyword evidence="4" id="KW-0547">Nucleotide-binding</keyword>
<feature type="domain" description="Mur ligase central" evidence="7">
    <location>
        <begin position="27"/>
        <end position="246"/>
    </location>
</feature>
<dbReference type="AlphaFoldDB" id="A0AAW3ZUV6"/>
<name>A0AAW3ZUV6_9BACT</name>
<dbReference type="InterPro" id="IPR036615">
    <property type="entry name" value="Mur_ligase_C_dom_sf"/>
</dbReference>
<protein>
    <submittedName>
        <fullName evidence="8">Bifunctional folylpolyglutamate synthase/dihydrofolate synthase</fullName>
    </submittedName>
</protein>
<dbReference type="Pfam" id="PF08245">
    <property type="entry name" value="Mur_ligase_M"/>
    <property type="match status" value="1"/>
</dbReference>
<comment type="similarity">
    <text evidence="1">Belongs to the folylpolyglutamate synthase family.</text>
</comment>
<keyword evidence="3" id="KW-0479">Metal-binding</keyword>
<evidence type="ECO:0000256" key="1">
    <source>
        <dbReference type="ARBA" id="ARBA00008276"/>
    </source>
</evidence>
<keyword evidence="9" id="KW-1185">Reference proteome</keyword>
<proteinExistence type="inferred from homology"/>
<dbReference type="SUPFAM" id="SSF53623">
    <property type="entry name" value="MurD-like peptide ligases, catalytic domain"/>
    <property type="match status" value="1"/>
</dbReference>
<keyword evidence="5" id="KW-0067">ATP-binding</keyword>
<dbReference type="Gene3D" id="3.40.1190.10">
    <property type="entry name" value="Mur-like, catalytic domain"/>
    <property type="match status" value="1"/>
</dbReference>
<dbReference type="EMBL" id="LIWG01000002">
    <property type="protein sequence ID" value="MBE3607671.1"/>
    <property type="molecule type" value="Genomic_DNA"/>
</dbReference>
<evidence type="ECO:0000256" key="5">
    <source>
        <dbReference type="ARBA" id="ARBA00022840"/>
    </source>
</evidence>
<gene>
    <name evidence="8" type="ORF">CCAL9337_02855</name>
</gene>
<evidence type="ECO:0000256" key="6">
    <source>
        <dbReference type="ARBA" id="ARBA00022842"/>
    </source>
</evidence>
<evidence type="ECO:0000313" key="9">
    <source>
        <dbReference type="Proteomes" id="UP000650616"/>
    </source>
</evidence>
<accession>A0AAW3ZUV6</accession>
<keyword evidence="6" id="KW-0460">Magnesium</keyword>
<organism evidence="8 9">
    <name type="scientific">Campylobacter californiensis</name>
    <dbReference type="NCBI Taxonomy" id="1032243"/>
    <lineage>
        <taxon>Bacteria</taxon>
        <taxon>Pseudomonadati</taxon>
        <taxon>Campylobacterota</taxon>
        <taxon>Epsilonproteobacteria</taxon>
        <taxon>Campylobacterales</taxon>
        <taxon>Campylobacteraceae</taxon>
        <taxon>Campylobacter</taxon>
    </lineage>
</organism>
<dbReference type="Gene3D" id="3.90.190.20">
    <property type="entry name" value="Mur ligase, C-terminal domain"/>
    <property type="match status" value="1"/>
</dbReference>
<dbReference type="PANTHER" id="PTHR11136">
    <property type="entry name" value="FOLYLPOLYGLUTAMATE SYNTHASE-RELATED"/>
    <property type="match status" value="1"/>
</dbReference>
<reference evidence="8 9" key="1">
    <citation type="submission" date="2015-08" db="EMBL/GenBank/DDBJ databases">
        <title>Comparative genomics of the Campylobacter concisus group.</title>
        <authorList>
            <person name="Yee E."/>
            <person name="Chapman M.H."/>
            <person name="Huynh S."/>
            <person name="Bono J.L."/>
            <person name="On S.L."/>
            <person name="St Leger J."/>
            <person name="Foster G."/>
            <person name="Parker C.T."/>
            <person name="Miller W.G."/>
        </authorList>
    </citation>
    <scope>NUCLEOTIDE SEQUENCE [LARGE SCALE GENOMIC DNA]</scope>
    <source>
        <strain evidence="8 9">RM9337</strain>
    </source>
</reference>
<dbReference type="GO" id="GO:0004326">
    <property type="term" value="F:tetrahydrofolylpolyglutamate synthase activity"/>
    <property type="evidence" value="ECO:0007669"/>
    <property type="project" value="InterPro"/>
</dbReference>
<dbReference type="PANTHER" id="PTHR11136:SF0">
    <property type="entry name" value="DIHYDROFOLATE SYNTHETASE-RELATED"/>
    <property type="match status" value="1"/>
</dbReference>
<dbReference type="InterPro" id="IPR001645">
    <property type="entry name" value="Folylpolyglutamate_synth"/>
</dbReference>
<dbReference type="InterPro" id="IPR036565">
    <property type="entry name" value="Mur-like_cat_sf"/>
</dbReference>
<sequence>MDYERMPCAWKKICSDIKPFKIVHVIGTNGKGSTGRFLAQILHLNGKSVGHYTSPHIFEFNERFWLNGKVASDEILQKAHERLLEILPQEFVFKTSYFEYATLLAAVLFEECEYFICEAGIGGEFDATNVFDKRLSLFTPIGFDHVGVLGSSIEEIARTKFNAISKSGEAIMNDTMQPICAKIANDIAAEKDAKLSYANEILDKNDYENLKAYEKKFALPEFLYSNLNLAAAAAKKILGKLDISNLKALDLSGRCEQIAPNVFIDVGHNELGAQAIARKFKDEKLVLIYNSFFDKDYRAVLKALKPIIKRVEVFEYPSDDRELATNEIKHTLDELGFEWKEFGGVKFDQGEKYLAFGSFYLVEAFLREFYASKGL</sequence>
<dbReference type="Proteomes" id="UP000650616">
    <property type="component" value="Unassembled WGS sequence"/>
</dbReference>